<accession>A0A8J0T4P1</accession>
<evidence type="ECO:0000313" key="14">
    <source>
        <dbReference type="RefSeq" id="XP_017951383.2"/>
    </source>
</evidence>
<keyword evidence="10 11" id="KW-0407">Ion channel</keyword>
<evidence type="ECO:0000256" key="8">
    <source>
        <dbReference type="ARBA" id="ARBA00023136"/>
    </source>
</evidence>
<evidence type="ECO:0000256" key="5">
    <source>
        <dbReference type="ARBA" id="ARBA00022989"/>
    </source>
</evidence>
<dbReference type="Pfam" id="PF00112">
    <property type="entry name" value="Peptidase_C1"/>
    <property type="match status" value="1"/>
</dbReference>
<dbReference type="InterPro" id="IPR025661">
    <property type="entry name" value="Pept_asp_AS"/>
</dbReference>
<dbReference type="Proteomes" id="UP000008143">
    <property type="component" value="Chromosome 1"/>
</dbReference>
<evidence type="ECO:0000256" key="7">
    <source>
        <dbReference type="ARBA" id="ARBA00023065"/>
    </source>
</evidence>
<dbReference type="AlphaFoldDB" id="A0A8J0T4P1"/>
<evidence type="ECO:0000256" key="6">
    <source>
        <dbReference type="ARBA" id="ARBA00023053"/>
    </source>
</evidence>
<evidence type="ECO:0000256" key="9">
    <source>
        <dbReference type="ARBA" id="ARBA00023201"/>
    </source>
</evidence>
<keyword evidence="3 11" id="KW-0894">Sodium channel</keyword>
<evidence type="ECO:0000313" key="15">
    <source>
        <dbReference type="RefSeq" id="XP_017951386.2"/>
    </source>
</evidence>
<evidence type="ECO:0000313" key="16">
    <source>
        <dbReference type="RefSeq" id="XP_017951389.2"/>
    </source>
</evidence>
<dbReference type="PANTHER" id="PTHR11690:SF286">
    <property type="entry name" value="ACID-SENSING ION CHANNEL 5"/>
    <property type="match status" value="1"/>
</dbReference>
<reference evidence="14 15" key="1">
    <citation type="submission" date="2025-04" db="UniProtKB">
        <authorList>
            <consortium name="RefSeq"/>
        </authorList>
    </citation>
    <scope>IDENTIFICATION</scope>
    <source>
        <strain evidence="14 15">Nigerian</strain>
        <tissue evidence="14 15">Liver and blood</tissue>
    </source>
</reference>
<evidence type="ECO:0000256" key="3">
    <source>
        <dbReference type="ARBA" id="ARBA00022461"/>
    </source>
</evidence>
<dbReference type="InterPro" id="IPR000668">
    <property type="entry name" value="Peptidase_C1A_C"/>
</dbReference>
<dbReference type="Xenbase" id="XB-GENE-983430">
    <property type="gene designation" value="asic5"/>
</dbReference>
<dbReference type="CDD" id="cd02248">
    <property type="entry name" value="Peptidase_C1A"/>
    <property type="match status" value="1"/>
</dbReference>
<dbReference type="PRINTS" id="PR01078">
    <property type="entry name" value="AMINACHANNEL"/>
</dbReference>
<dbReference type="SMART" id="SM00645">
    <property type="entry name" value="Pept_C1"/>
    <property type="match status" value="1"/>
</dbReference>
<keyword evidence="2 11" id="KW-0813">Transport</keyword>
<gene>
    <name evidence="14 15 16 17" type="primary">asic5</name>
</gene>
<dbReference type="GeneID" id="100498195"/>
<dbReference type="RefSeq" id="XP_017951383.2">
    <property type="nucleotide sequence ID" value="XM_018095894.2"/>
</dbReference>
<evidence type="ECO:0000256" key="11">
    <source>
        <dbReference type="RuleBase" id="RU000679"/>
    </source>
</evidence>
<dbReference type="PROSITE" id="PS00640">
    <property type="entry name" value="THIOL_PROTEASE_ASN"/>
    <property type="match status" value="1"/>
</dbReference>
<dbReference type="Pfam" id="PF00858">
    <property type="entry name" value="ASC"/>
    <property type="match status" value="1"/>
</dbReference>
<evidence type="ECO:0000256" key="1">
    <source>
        <dbReference type="ARBA" id="ARBA00004141"/>
    </source>
</evidence>
<keyword evidence="9 11" id="KW-0739">Sodium transport</keyword>
<dbReference type="RefSeq" id="XP_017951386.2">
    <property type="nucleotide sequence ID" value="XM_018095897.2"/>
</dbReference>
<dbReference type="GO" id="GO:0005272">
    <property type="term" value="F:sodium channel activity"/>
    <property type="evidence" value="ECO:0007669"/>
    <property type="project" value="UniProtKB-KW"/>
</dbReference>
<dbReference type="InterPro" id="IPR001873">
    <property type="entry name" value="ENaC"/>
</dbReference>
<keyword evidence="4 11" id="KW-0812">Transmembrane</keyword>
<evidence type="ECO:0000259" key="12">
    <source>
        <dbReference type="SMART" id="SM00645"/>
    </source>
</evidence>
<keyword evidence="13" id="KW-1185">Reference proteome</keyword>
<feature type="domain" description="Peptidase C1A papain C-terminal" evidence="12">
    <location>
        <begin position="8"/>
        <end position="208"/>
    </location>
</feature>
<keyword evidence="5" id="KW-1133">Transmembrane helix</keyword>
<evidence type="ECO:0000256" key="2">
    <source>
        <dbReference type="ARBA" id="ARBA00022448"/>
    </source>
</evidence>
<protein>
    <submittedName>
        <fullName evidence="14 15">Acid-sensing ion channel 5 isoform X2</fullName>
    </submittedName>
</protein>
<evidence type="ECO:0000256" key="10">
    <source>
        <dbReference type="ARBA" id="ARBA00023303"/>
    </source>
</evidence>
<evidence type="ECO:0000313" key="17">
    <source>
        <dbReference type="Xenbase" id="XB-GENE-983430"/>
    </source>
</evidence>
<dbReference type="InterPro" id="IPR038765">
    <property type="entry name" value="Papain-like_cys_pep_sf"/>
</dbReference>
<evidence type="ECO:0000256" key="4">
    <source>
        <dbReference type="ARBA" id="ARBA00022692"/>
    </source>
</evidence>
<dbReference type="CTD" id="51802"/>
<name>A0A8J0T4P1_XENTR</name>
<proteinExistence type="inferred from homology"/>
<dbReference type="InterPro" id="IPR039417">
    <property type="entry name" value="Peptidase_C1A_papain-like"/>
</dbReference>
<comment type="subcellular location">
    <subcellularLocation>
        <location evidence="1">Membrane</location>
        <topology evidence="1">Multi-pass membrane protein</topology>
    </subcellularLocation>
</comment>
<keyword evidence="8" id="KW-0472">Membrane</keyword>
<dbReference type="Gene3D" id="1.10.287.820">
    <property type="entry name" value="Acid-sensing ion channel domain"/>
    <property type="match status" value="1"/>
</dbReference>
<dbReference type="SUPFAM" id="SSF54001">
    <property type="entry name" value="Cysteine proteinases"/>
    <property type="match status" value="1"/>
</dbReference>
<dbReference type="RefSeq" id="XP_017951389.2">
    <property type="nucleotide sequence ID" value="XM_018095900.2"/>
</dbReference>
<dbReference type="Gene3D" id="3.90.70.10">
    <property type="entry name" value="Cysteine proteinases"/>
    <property type="match status" value="1"/>
</dbReference>
<dbReference type="GO" id="GO:0008234">
    <property type="term" value="F:cysteine-type peptidase activity"/>
    <property type="evidence" value="ECO:0007669"/>
    <property type="project" value="InterPro"/>
</dbReference>
<dbReference type="Gene3D" id="2.60.470.10">
    <property type="entry name" value="Acid-sensing ion channels like domains"/>
    <property type="match status" value="1"/>
</dbReference>
<comment type="similarity">
    <text evidence="11">Belongs to the amiloride-sensitive sodium channel (TC 1.A.6) family.</text>
</comment>
<sequence>MESISFQTCQLKNFFCGACWAFSVVGAVESAYAIKWHTLEELSVQQVIDCSYLDSGCNGGSTNGALKWLYQTKTKLVRASEYNFKAKTGLCHYFPKTDFGVSINGYETQDFSGTEDAMMKMLVDLGPMVVIVNAVSWQDYLGGIIQHHCSSGAPNHAVLVIGYDKTGDTPYWIVKNSWGTAWGADGYVYIKMGENICGYWSKVLLYLRKHSVPSLEERKKYNHGFATSTSFHGVHNLVENGGSGKNSKFRTAIWTSVVSVFIIMACWQVCTRVINYFSWPTTTSVNVQYVENIDFPAITFCNLNRFQTKAVNNLSIAFFLWNIVSAVLHFTSIASDPGEMQEVTDFLKLNKNFSIKEFTKNYGFYLNNSTLLKCSFFGYPCYPEDFEHIFTEYGNCYTFNYNTVSMNKRITTAGRGLSVLFDIKQTEFTDEPSLGFVDAGISFVLHSPLVPPRFDGLGLHSPAGMHAHVSMRRFKTVIQEHPWGECNPSLKLKYHEIYSTYGCLQECKSYYIQNECGCIPFLLPGNGKECDLQQLYNCVSRALYTIEKSELCSMGTYNSTCPVPCEETDFPATISYSTFPSDKAAQFLSAKLSKSALYMRNNLVYIDIKYHEMNYKIMKQQKALTASELLSNIGGQLGLFCGASMITIIEVLEYLFTNSYWMCVFILLKTPRAPEYTNNQPRYREEIQEC</sequence>
<evidence type="ECO:0000313" key="13">
    <source>
        <dbReference type="Proteomes" id="UP000008143"/>
    </source>
</evidence>
<organism evidence="13 16">
    <name type="scientific">Xenopus tropicalis</name>
    <name type="common">Western clawed frog</name>
    <name type="synonym">Silurana tropicalis</name>
    <dbReference type="NCBI Taxonomy" id="8364"/>
    <lineage>
        <taxon>Eukaryota</taxon>
        <taxon>Metazoa</taxon>
        <taxon>Chordata</taxon>
        <taxon>Craniata</taxon>
        <taxon>Vertebrata</taxon>
        <taxon>Euteleostomi</taxon>
        <taxon>Amphibia</taxon>
        <taxon>Batrachia</taxon>
        <taxon>Anura</taxon>
        <taxon>Pipoidea</taxon>
        <taxon>Pipidae</taxon>
        <taxon>Xenopodinae</taxon>
        <taxon>Xenopus</taxon>
        <taxon>Silurana</taxon>
    </lineage>
</organism>
<keyword evidence="7 11" id="KW-0406">Ion transport</keyword>
<dbReference type="AGR" id="Xenbase:XB-GENE-983430"/>
<keyword evidence="6" id="KW-0915">Sodium</keyword>
<dbReference type="PANTHER" id="PTHR11690">
    <property type="entry name" value="AMILORIDE-SENSITIVE SODIUM CHANNEL-RELATED"/>
    <property type="match status" value="1"/>
</dbReference>
<dbReference type="GO" id="GO:0006508">
    <property type="term" value="P:proteolysis"/>
    <property type="evidence" value="ECO:0007669"/>
    <property type="project" value="InterPro"/>
</dbReference>
<dbReference type="GO" id="GO:0016020">
    <property type="term" value="C:membrane"/>
    <property type="evidence" value="ECO:0007669"/>
    <property type="project" value="UniProtKB-SubCell"/>
</dbReference>